<protein>
    <submittedName>
        <fullName evidence="4">Histidine triad (HIT) protein</fullName>
    </submittedName>
</protein>
<dbReference type="STRING" id="1619110.UW36_C0005G0019"/>
<dbReference type="InterPro" id="IPR011146">
    <property type="entry name" value="HIT-like"/>
</dbReference>
<feature type="active site" description="Tele-AMP-histidine intermediate" evidence="1">
    <location>
        <position position="106"/>
    </location>
</feature>
<dbReference type="Pfam" id="PF11969">
    <property type="entry name" value="DcpS_C"/>
    <property type="match status" value="1"/>
</dbReference>
<comment type="caution">
    <text evidence="4">The sequence shown here is derived from an EMBL/GenBank/DDBJ whole genome shotgun (WGS) entry which is preliminary data.</text>
</comment>
<feature type="short sequence motif" description="Histidine triad motif" evidence="2">
    <location>
        <begin position="102"/>
        <end position="106"/>
    </location>
</feature>
<dbReference type="InterPro" id="IPR001310">
    <property type="entry name" value="Histidine_triad_HIT"/>
</dbReference>
<feature type="domain" description="HIT" evidence="3">
    <location>
        <begin position="7"/>
        <end position="119"/>
    </location>
</feature>
<dbReference type="Proteomes" id="UP000034128">
    <property type="component" value="Unassembled WGS sequence"/>
</dbReference>
<evidence type="ECO:0000256" key="2">
    <source>
        <dbReference type="PROSITE-ProRule" id="PRU00464"/>
    </source>
</evidence>
<dbReference type="PANTHER" id="PTHR46648:SF1">
    <property type="entry name" value="ADENOSINE 5'-MONOPHOSPHORAMIDASE HNT1"/>
    <property type="match status" value="1"/>
</dbReference>
<gene>
    <name evidence="4" type="ORF">UW36_C0005G0019</name>
</gene>
<sequence length="119" mass="13167">MYDEKCLFCEIVAGTEPSEKVFETLEFLVIKNKYPVAPVHVLVLDKKHREKKETISGTYSKAAGGYWDGMFEAIFGTIAKLGLDKTGYKLVNNGAGYNHFEHEHFHILGGSKAEPGGAT</sequence>
<evidence type="ECO:0000256" key="1">
    <source>
        <dbReference type="PIRSR" id="PIRSR601310-1"/>
    </source>
</evidence>
<dbReference type="Gene3D" id="3.30.428.10">
    <property type="entry name" value="HIT-like"/>
    <property type="match status" value="1"/>
</dbReference>
<organism evidence="4 5">
    <name type="scientific">candidate division WWE3 bacterium GW2011_GWA2_44_16</name>
    <dbReference type="NCBI Taxonomy" id="1619110"/>
    <lineage>
        <taxon>Bacteria</taxon>
        <taxon>Katanobacteria</taxon>
    </lineage>
</organism>
<dbReference type="PROSITE" id="PS51084">
    <property type="entry name" value="HIT_2"/>
    <property type="match status" value="1"/>
</dbReference>
<dbReference type="PRINTS" id="PR00332">
    <property type="entry name" value="HISTRIAD"/>
</dbReference>
<name>A0A0G1HEX5_UNCKA</name>
<dbReference type="GO" id="GO:0009117">
    <property type="term" value="P:nucleotide metabolic process"/>
    <property type="evidence" value="ECO:0007669"/>
    <property type="project" value="TreeGrafter"/>
</dbReference>
<dbReference type="SUPFAM" id="SSF54197">
    <property type="entry name" value="HIT-like"/>
    <property type="match status" value="1"/>
</dbReference>
<accession>A0A0G1HEX5</accession>
<reference evidence="4 5" key="1">
    <citation type="journal article" date="2015" name="Nature">
        <title>rRNA introns, odd ribosomes, and small enigmatic genomes across a large radiation of phyla.</title>
        <authorList>
            <person name="Brown C.T."/>
            <person name="Hug L.A."/>
            <person name="Thomas B.C."/>
            <person name="Sharon I."/>
            <person name="Castelle C.J."/>
            <person name="Singh A."/>
            <person name="Wilkins M.J."/>
            <person name="Williams K.H."/>
            <person name="Banfield J.F."/>
        </authorList>
    </citation>
    <scope>NUCLEOTIDE SEQUENCE [LARGE SCALE GENOMIC DNA]</scope>
</reference>
<dbReference type="AlphaFoldDB" id="A0A0G1HEX5"/>
<dbReference type="PANTHER" id="PTHR46648">
    <property type="entry name" value="HIT FAMILY PROTEIN 1"/>
    <property type="match status" value="1"/>
</dbReference>
<evidence type="ECO:0000313" key="5">
    <source>
        <dbReference type="Proteomes" id="UP000034128"/>
    </source>
</evidence>
<dbReference type="GO" id="GO:0003824">
    <property type="term" value="F:catalytic activity"/>
    <property type="evidence" value="ECO:0007669"/>
    <property type="project" value="InterPro"/>
</dbReference>
<evidence type="ECO:0000313" key="4">
    <source>
        <dbReference type="EMBL" id="KKT45440.1"/>
    </source>
</evidence>
<dbReference type="InterPro" id="IPR036265">
    <property type="entry name" value="HIT-like_sf"/>
</dbReference>
<evidence type="ECO:0000259" key="3">
    <source>
        <dbReference type="PROSITE" id="PS51084"/>
    </source>
</evidence>
<proteinExistence type="predicted"/>
<dbReference type="EMBL" id="LCIA01000005">
    <property type="protein sequence ID" value="KKT45440.1"/>
    <property type="molecule type" value="Genomic_DNA"/>
</dbReference>